<proteinExistence type="predicted"/>
<evidence type="ECO:0000313" key="1">
    <source>
        <dbReference type="EMBL" id="SXD86434.1"/>
    </source>
</evidence>
<dbReference type="Proteomes" id="UP000257712">
    <property type="component" value="Unassembled WGS sequence"/>
</dbReference>
<dbReference type="GeneID" id="69755544"/>
<gene>
    <name evidence="1" type="ORF">SAMEA3538780_00225</name>
</gene>
<sequence>MAYYFDFCNASEAPDEKLELFIRDYSEEEKLDNALITQDANVCFSFAFYCQRLNHLISIYNDTKYERVKLLIFLRNNDIRHLNHIFYKSQYSEYVMRLMDFIEILRKKLNIKSPYINVVDVVIDNITAEIDASNGDLSDASHSSMFCNAHKRSFGYAFLDRRINFYVCDNLGKLYEEIKEASTAIRRCVIIINDDVNSDVLSNLFIRYLPVKIVTVKDGKWKKWMDSRCGFRSSFQQIIYKCERILKSKKNIEPEFKKLITELNSWLYHTQNKVEGYFHNYYTLSVKKRDFIAINSAMKILSHKVANTTSYYFYRDSELIEKELNDLGDALCFYFDQSNMIYELPSTILTGIRCIREDANLYRIDAKTLFQENNLSAALKNWLNARFTGHDLEARSEESIGNGRTDISIFYKSSRVAIIESKLIRSQSDKNNIKQSIQNGFHQVFIKYSSFLNQEFLFPPSLYLVIFAFDADYKKIRDQIFSVINDLQHEPRLRLIEGPKISSTCYRYIASWSAEDSACDKVFIDIVLADLRVNDNLDQKHGRYR</sequence>
<organism evidence="1 2">
    <name type="scientific">Klebsiella quasivariicola</name>
    <dbReference type="NCBI Taxonomy" id="2026240"/>
    <lineage>
        <taxon>Bacteria</taxon>
        <taxon>Pseudomonadati</taxon>
        <taxon>Pseudomonadota</taxon>
        <taxon>Gammaproteobacteria</taxon>
        <taxon>Enterobacterales</taxon>
        <taxon>Enterobacteriaceae</taxon>
        <taxon>Klebsiella/Raoultella group</taxon>
        <taxon>Klebsiella</taxon>
        <taxon>Klebsiella pneumoniae complex</taxon>
    </lineage>
</organism>
<accession>A0A8B4TNR3</accession>
<dbReference type="AlphaFoldDB" id="A0A8B4TNR3"/>
<name>A0A8B4TNR3_9ENTR</name>
<protein>
    <submittedName>
        <fullName evidence="1">Uncharacterized protein</fullName>
    </submittedName>
</protein>
<dbReference type="EMBL" id="UJZG01000001">
    <property type="protein sequence ID" value="SXD86434.1"/>
    <property type="molecule type" value="Genomic_DNA"/>
</dbReference>
<evidence type="ECO:0000313" key="2">
    <source>
        <dbReference type="Proteomes" id="UP000257712"/>
    </source>
</evidence>
<comment type="caution">
    <text evidence="1">The sequence shown here is derived from an EMBL/GenBank/DDBJ whole genome shotgun (WGS) entry which is preliminary data.</text>
</comment>
<reference evidence="1 2" key="1">
    <citation type="submission" date="2018-08" db="EMBL/GenBank/DDBJ databases">
        <authorList>
            <consortium name="Pathogen Informatics"/>
        </authorList>
    </citation>
    <scope>NUCLEOTIDE SEQUENCE [LARGE SCALE GENOMIC DNA]</scope>
    <source>
        <strain evidence="1 2">EuSCAPE_IT371</strain>
    </source>
</reference>
<dbReference type="RefSeq" id="WP_025712433.1">
    <property type="nucleotide sequence ID" value="NZ_CAAHGB010000003.1"/>
</dbReference>